<organism evidence="3 5">
    <name type="scientific">Sulfurospirillum diekertiae</name>
    <dbReference type="NCBI Taxonomy" id="1854492"/>
    <lineage>
        <taxon>Bacteria</taxon>
        <taxon>Pseudomonadati</taxon>
        <taxon>Campylobacterota</taxon>
        <taxon>Epsilonproteobacteria</taxon>
        <taxon>Campylobacterales</taxon>
        <taxon>Sulfurospirillaceae</taxon>
        <taxon>Sulfurospirillum</taxon>
    </lineage>
</organism>
<proteinExistence type="predicted"/>
<accession>A0A1Y0HJP3</accession>
<sequence length="64" mass="7375">MKFEVSQTDFMLLTSVLNLIKRGGYGCSITREDIIRESGVSRSAFISRMQNIHLKEKQLKERIA</sequence>
<dbReference type="EMBL" id="CP023275">
    <property type="protein sequence ID" value="ATB69173.1"/>
    <property type="molecule type" value="Genomic_DNA"/>
</dbReference>
<reference evidence="5" key="2">
    <citation type="submission" date="2017-09" db="EMBL/GenBank/DDBJ databases">
        <title>The complete genome of Sulfurospirillum sp. JPD-1.</title>
        <authorList>
            <person name="Goris T."/>
        </authorList>
    </citation>
    <scope>NUCLEOTIDE SEQUENCE [LARGE SCALE GENOMIC DNA]</scope>
    <source>
        <strain evidence="5">JPD-1</strain>
    </source>
</reference>
<reference evidence="4" key="1">
    <citation type="submission" date="2017-05" db="EMBL/GenBank/DDBJ databases">
        <title>Dechlorination kinetics govern the competition between two new strains of the genus Sulfurospirillum.</title>
        <authorList>
            <person name="Buttet G.F."/>
            <person name="Murray A.M."/>
            <person name="Goris T."/>
            <person name="Burion M."/>
            <person name="Lin B."/>
            <person name="Rolle M."/>
            <person name="Maillard J."/>
        </authorList>
    </citation>
    <scope>NUCLEOTIDE SEQUENCE [LARGE SCALE GENOMIC DNA]</scope>
    <source>
        <strain evidence="4">SL2-1</strain>
    </source>
</reference>
<evidence type="ECO:0000313" key="2">
    <source>
        <dbReference type="EMBL" id="ATB68870.1"/>
    </source>
</evidence>
<accession>A0A290HC99</accession>
<evidence type="ECO:0000313" key="4">
    <source>
        <dbReference type="Proteomes" id="UP000196005"/>
    </source>
</evidence>
<dbReference type="Proteomes" id="UP000196005">
    <property type="component" value="Chromosome"/>
</dbReference>
<dbReference type="KEGG" id="suls:Sdiek1_1155"/>
<gene>
    <name evidence="1" type="ORF">Sdiek1_1155</name>
    <name evidence="2" type="ORF">SJPD1_0756</name>
    <name evidence="3" type="ORF">SJPD1_1061</name>
</gene>
<evidence type="ECO:0000313" key="3">
    <source>
        <dbReference type="EMBL" id="ATB69173.1"/>
    </source>
</evidence>
<dbReference type="AlphaFoldDB" id="A0A290HC99"/>
<protein>
    <submittedName>
        <fullName evidence="3">Uncharacterized protein</fullName>
    </submittedName>
</protein>
<evidence type="ECO:0000313" key="1">
    <source>
        <dbReference type="EMBL" id="ARU48321.1"/>
    </source>
</evidence>
<dbReference type="KEGG" id="sulj:SJPD1_1061"/>
<reference evidence="3" key="3">
    <citation type="submission" date="2017-09" db="EMBL/GenBank/DDBJ databases">
        <authorList>
            <person name="Goris T."/>
        </authorList>
    </citation>
    <scope>NUCLEOTIDE SEQUENCE</scope>
    <source>
        <strain evidence="3">JPD-1</strain>
    </source>
</reference>
<dbReference type="EMBL" id="CP023275">
    <property type="protein sequence ID" value="ATB68870.1"/>
    <property type="molecule type" value="Genomic_DNA"/>
</dbReference>
<name>A0A290HC99_9BACT</name>
<reference evidence="3" key="5">
    <citation type="journal article" date="2020" name="MicrobiologyOpen">
        <title>Tetrachloroethene respiration in Sulfurospirillum species is regulated by a two-component system as unraveled by comparative genomics, transcriptomics, and regulator binding studies.</title>
        <authorList>
            <person name="Esken J."/>
            <person name="Goris T."/>
            <person name="Gadkari J."/>
            <person name="Bischler T."/>
            <person name="Forstner K.U."/>
            <person name="Sharma C.M."/>
            <person name="Diekert G."/>
            <person name="Schubert T."/>
        </authorList>
    </citation>
    <scope>NUCLEOTIDE SEQUENCE</scope>
    <source>
        <strain evidence="3">JPD-1</strain>
    </source>
</reference>
<keyword evidence="4" id="KW-1185">Reference proteome</keyword>
<reference evidence="1" key="4">
    <citation type="journal article" date="2018" name="FEMS Microbiol. Ecol.">
        <title>Coexistence of two distinct Sulfurospirillum populations respiring tetrachloroethene-genomic and kinetic considerations. .</title>
        <authorList>
            <person name="Buttet G.F."/>
            <person name="Murray A.M."/>
            <person name="Goris T."/>
            <person name="Burion M."/>
            <person name="Jin B."/>
            <person name="Rolle M."/>
            <person name="Holliger C."/>
            <person name="Maillard J."/>
        </authorList>
    </citation>
    <scope>NUCLEOTIDE SEQUENCE</scope>
    <source>
        <strain evidence="1">SL2-1</strain>
    </source>
</reference>
<dbReference type="KEGG" id="sulj:SJPD1_0756"/>
<evidence type="ECO:0000313" key="5">
    <source>
        <dbReference type="Proteomes" id="UP000217349"/>
    </source>
</evidence>
<dbReference type="EMBL" id="CP021416">
    <property type="protein sequence ID" value="ARU48321.1"/>
    <property type="molecule type" value="Genomic_DNA"/>
</dbReference>
<dbReference type="Proteomes" id="UP000217349">
    <property type="component" value="Chromosome"/>
</dbReference>